<evidence type="ECO:0000256" key="1">
    <source>
        <dbReference type="SAM" id="MobiDB-lite"/>
    </source>
</evidence>
<protein>
    <submittedName>
        <fullName evidence="2">Uncharacterized protein</fullName>
    </submittedName>
</protein>
<dbReference type="EMBL" id="JAESDN010000001">
    <property type="protein sequence ID" value="KAG7058477.1"/>
    <property type="molecule type" value="Genomic_DNA"/>
</dbReference>
<name>A0A9P7RI22_9PEZI</name>
<organism evidence="2 3">
    <name type="scientific">Colletotrichum scovillei</name>
    <dbReference type="NCBI Taxonomy" id="1209932"/>
    <lineage>
        <taxon>Eukaryota</taxon>
        <taxon>Fungi</taxon>
        <taxon>Dikarya</taxon>
        <taxon>Ascomycota</taxon>
        <taxon>Pezizomycotina</taxon>
        <taxon>Sordariomycetes</taxon>
        <taxon>Hypocreomycetidae</taxon>
        <taxon>Glomerellales</taxon>
        <taxon>Glomerellaceae</taxon>
        <taxon>Colletotrichum</taxon>
        <taxon>Colletotrichum acutatum species complex</taxon>
    </lineage>
</organism>
<evidence type="ECO:0000313" key="3">
    <source>
        <dbReference type="Proteomes" id="UP000699042"/>
    </source>
</evidence>
<keyword evidence="3" id="KW-1185">Reference proteome</keyword>
<sequence length="32" mass="3315">MRSDSLLRADQDGGEGESAEVPSRSVPNGCHG</sequence>
<feature type="compositionally biased region" description="Basic and acidic residues" evidence="1">
    <location>
        <begin position="1"/>
        <end position="11"/>
    </location>
</feature>
<dbReference type="AlphaFoldDB" id="A0A9P7RI22"/>
<comment type="caution">
    <text evidence="2">The sequence shown here is derived from an EMBL/GenBank/DDBJ whole genome shotgun (WGS) entry which is preliminary data.</text>
</comment>
<reference evidence="2" key="1">
    <citation type="submission" date="2021-05" db="EMBL/GenBank/DDBJ databases">
        <title>Comparative genomics of three Colletotrichum scovillei strains and genetic complementation revealed genes involved fungal growth and virulence on chili pepper.</title>
        <authorList>
            <person name="Hsieh D.-K."/>
            <person name="Chuang S.-C."/>
            <person name="Chen C.-Y."/>
            <person name="Chao Y.-T."/>
            <person name="Lu M.-Y.J."/>
            <person name="Lee M.-H."/>
            <person name="Shih M.-C."/>
        </authorList>
    </citation>
    <scope>NUCLEOTIDE SEQUENCE</scope>
    <source>
        <strain evidence="2">Coll-153</strain>
    </source>
</reference>
<proteinExistence type="predicted"/>
<accession>A0A9P7RI22</accession>
<feature type="non-terminal residue" evidence="2">
    <location>
        <position position="1"/>
    </location>
</feature>
<dbReference type="Proteomes" id="UP000699042">
    <property type="component" value="Unassembled WGS sequence"/>
</dbReference>
<feature type="region of interest" description="Disordered" evidence="1">
    <location>
        <begin position="1"/>
        <end position="32"/>
    </location>
</feature>
<evidence type="ECO:0000313" key="2">
    <source>
        <dbReference type="EMBL" id="KAG7058477.1"/>
    </source>
</evidence>
<gene>
    <name evidence="2" type="ORF">JMJ77_005853</name>
</gene>